<keyword evidence="2 5" id="KW-0227">DNA damage</keyword>
<evidence type="ECO:0000256" key="1">
    <source>
        <dbReference type="ARBA" id="ARBA00009232"/>
    </source>
</evidence>
<dbReference type="GO" id="GO:0003677">
    <property type="term" value="F:DNA binding"/>
    <property type="evidence" value="ECO:0007669"/>
    <property type="project" value="InterPro"/>
</dbReference>
<keyword evidence="3 5" id="KW-0378">Hydrolase</keyword>
<dbReference type="EMBL" id="NIOJ01000046">
    <property type="protein sequence ID" value="PNT96637.1"/>
    <property type="molecule type" value="Genomic_DNA"/>
</dbReference>
<keyword evidence="4 5" id="KW-0234">DNA repair</keyword>
<dbReference type="AlphaFoldDB" id="A0A2K2FCZ1"/>
<dbReference type="SUPFAM" id="SSF50486">
    <property type="entry name" value="FMT C-terminal domain-like"/>
    <property type="match status" value="1"/>
</dbReference>
<dbReference type="Gene3D" id="3.10.300.10">
    <property type="entry name" value="Methylpurine-DNA glycosylase (MPG)"/>
    <property type="match status" value="1"/>
</dbReference>
<evidence type="ECO:0000313" key="6">
    <source>
        <dbReference type="EMBL" id="PNT96637.1"/>
    </source>
</evidence>
<dbReference type="NCBIfam" id="NF002003">
    <property type="entry name" value="PRK00802.1-3"/>
    <property type="match status" value="1"/>
</dbReference>
<dbReference type="NCBIfam" id="TIGR00567">
    <property type="entry name" value="3mg"/>
    <property type="match status" value="1"/>
</dbReference>
<dbReference type="FunFam" id="3.10.300.10:FF:000001">
    <property type="entry name" value="Putative 3-methyladenine DNA glycosylase"/>
    <property type="match status" value="1"/>
</dbReference>
<dbReference type="InterPro" id="IPR003180">
    <property type="entry name" value="MPG"/>
</dbReference>
<dbReference type="PANTHER" id="PTHR10429:SF0">
    <property type="entry name" value="DNA-3-METHYLADENINE GLYCOSYLASE"/>
    <property type="match status" value="1"/>
</dbReference>
<dbReference type="OrthoDB" id="9794313at2"/>
<reference evidence="6 7" key="1">
    <citation type="submission" date="2017-06" db="EMBL/GenBank/DDBJ databases">
        <title>Investigating the central metabolism of Clostridium thermosuccinogenes.</title>
        <authorList>
            <person name="Koendjbiharie J.G."/>
            <person name="van Kranenburg R."/>
        </authorList>
    </citation>
    <scope>NUCLEOTIDE SEQUENCE [LARGE SCALE GENOMIC DNA]</scope>
    <source>
        <strain evidence="6 7">DSM 5806</strain>
    </source>
</reference>
<dbReference type="EC" id="3.2.2.-" evidence="5"/>
<gene>
    <name evidence="6" type="ORF">CDQ84_14760</name>
</gene>
<dbReference type="InterPro" id="IPR036995">
    <property type="entry name" value="MPG_sf"/>
</dbReference>
<organism evidence="6 7">
    <name type="scientific">Clostridium thermosuccinogenes</name>
    <dbReference type="NCBI Taxonomy" id="84032"/>
    <lineage>
        <taxon>Bacteria</taxon>
        <taxon>Bacillati</taxon>
        <taxon>Bacillota</taxon>
        <taxon>Clostridia</taxon>
        <taxon>Eubacteriales</taxon>
        <taxon>Clostridiaceae</taxon>
        <taxon>Clostridium</taxon>
    </lineage>
</organism>
<accession>A0A2K2FCZ1</accession>
<dbReference type="HAMAP" id="MF_00527">
    <property type="entry name" value="3MGH"/>
    <property type="match status" value="1"/>
</dbReference>
<keyword evidence="7" id="KW-1185">Reference proteome</keyword>
<evidence type="ECO:0000313" key="7">
    <source>
        <dbReference type="Proteomes" id="UP000236151"/>
    </source>
</evidence>
<sequence length="199" mass="22338">MMKLSREFYERDTLLVARELLGKHLVRNTPEGMTIGKIVETEAYIGPDDAAAHTFRSLRSKRTEVAFGPGGFAYVYLIYGMYHCFNIVTNVAEKPEVVLIRALEPVDGLELMMKRRKTDKIKNLCSGPGKLCVAMDITKKDNGVDLCGDSLYLTDGDPVPDENIATTPRINIDYAGEAKNYPWRFVIKDNKFVSVKAPK</sequence>
<evidence type="ECO:0000256" key="4">
    <source>
        <dbReference type="ARBA" id="ARBA00023204"/>
    </source>
</evidence>
<dbReference type="CDD" id="cd00540">
    <property type="entry name" value="AAG"/>
    <property type="match status" value="1"/>
</dbReference>
<evidence type="ECO:0000256" key="5">
    <source>
        <dbReference type="HAMAP-Rule" id="MF_00527"/>
    </source>
</evidence>
<dbReference type="GO" id="GO:0003905">
    <property type="term" value="F:alkylbase DNA N-glycosylase activity"/>
    <property type="evidence" value="ECO:0007669"/>
    <property type="project" value="InterPro"/>
</dbReference>
<protein>
    <recommendedName>
        <fullName evidence="5">Putative 3-methyladenine DNA glycosylase</fullName>
        <ecNumber evidence="5">3.2.2.-</ecNumber>
    </recommendedName>
</protein>
<dbReference type="Proteomes" id="UP000236151">
    <property type="component" value="Unassembled WGS sequence"/>
</dbReference>
<evidence type="ECO:0000256" key="2">
    <source>
        <dbReference type="ARBA" id="ARBA00022763"/>
    </source>
</evidence>
<dbReference type="PANTHER" id="PTHR10429">
    <property type="entry name" value="DNA-3-METHYLADENINE GLYCOSYLASE"/>
    <property type="match status" value="1"/>
</dbReference>
<proteinExistence type="inferred from homology"/>
<evidence type="ECO:0000256" key="3">
    <source>
        <dbReference type="ARBA" id="ARBA00022801"/>
    </source>
</evidence>
<dbReference type="KEGG" id="cthd:CDO33_03890"/>
<dbReference type="InterPro" id="IPR011034">
    <property type="entry name" value="Formyl_transferase-like_C_sf"/>
</dbReference>
<name>A0A2K2FCZ1_9CLOT</name>
<dbReference type="Pfam" id="PF02245">
    <property type="entry name" value="Pur_DNA_glyco"/>
    <property type="match status" value="1"/>
</dbReference>
<dbReference type="GO" id="GO:0006284">
    <property type="term" value="P:base-excision repair"/>
    <property type="evidence" value="ECO:0007669"/>
    <property type="project" value="InterPro"/>
</dbReference>
<comment type="similarity">
    <text evidence="1 5">Belongs to the DNA glycosylase MPG family.</text>
</comment>
<comment type="caution">
    <text evidence="6">The sequence shown here is derived from an EMBL/GenBank/DDBJ whole genome shotgun (WGS) entry which is preliminary data.</text>
</comment>